<evidence type="ECO:0000256" key="10">
    <source>
        <dbReference type="ARBA" id="ARBA00023242"/>
    </source>
</evidence>
<keyword evidence="3" id="KW-0479">Metal-binding</keyword>
<evidence type="ECO:0000256" key="5">
    <source>
        <dbReference type="ARBA" id="ARBA00022771"/>
    </source>
</evidence>
<feature type="compositionally biased region" description="Basic residues" evidence="12">
    <location>
        <begin position="16"/>
        <end position="26"/>
    </location>
</feature>
<sequence>MLQELMEEQKQEGRVRRCRRAVKGPRGRAGSGTEMVTEEMRPWDGNAVTSGAWGIFSGVTAGSVPQSSEQDAAQARQQGPDGAPESPSTGPPSTSACGEAVRTARDIPAPPKPRSEEPDQGPRSGCKEDCSGQGDAPPKAGGALEEMLHGCADSEELSASPRTPLLGVEAARCLLPWAELALQPWPVGSPCKCPASGRCTGPASPVLPQHRTPCECPAHGRRVRLGAGLARHQRTPATTKGVRPQGSRVACRRRGSRRGRPAEVPVDWTSSPVAVVSPLPAGSRQCYLCAECGKGFTQRSALSKHRRIHSGERPHQCGDCGKRFLQRSDLTIHQRRHTGERPYGCPECGRRFSVSSNLAKHRRAHLGQRPFPCPSCGKAFTQRSELVIHQRLHTGERPYCCPLCAKCFSRRSHLTRHQRTHGPRPPAAPHPDRGARPGAGGHGPGPLTVPVPSASGSPPALAALSATARPQGLSLLLPGQVEAT</sequence>
<dbReference type="GO" id="GO:0000978">
    <property type="term" value="F:RNA polymerase II cis-regulatory region sequence-specific DNA binding"/>
    <property type="evidence" value="ECO:0007669"/>
    <property type="project" value="TreeGrafter"/>
</dbReference>
<evidence type="ECO:0000256" key="2">
    <source>
        <dbReference type="ARBA" id="ARBA00006991"/>
    </source>
</evidence>
<keyword evidence="15" id="KW-1185">Reference proteome</keyword>
<keyword evidence="7" id="KW-0805">Transcription regulation</keyword>
<evidence type="ECO:0000256" key="4">
    <source>
        <dbReference type="ARBA" id="ARBA00022737"/>
    </source>
</evidence>
<dbReference type="FunFam" id="3.30.160.60:FF:000478">
    <property type="entry name" value="Zinc finger protein 133"/>
    <property type="match status" value="1"/>
</dbReference>
<dbReference type="GO" id="GO:0000981">
    <property type="term" value="F:DNA-binding transcription factor activity, RNA polymerase II-specific"/>
    <property type="evidence" value="ECO:0007669"/>
    <property type="project" value="TreeGrafter"/>
</dbReference>
<proteinExistence type="inferred from homology"/>
<protein>
    <recommendedName>
        <fullName evidence="13">C2H2-type domain-containing protein</fullName>
    </recommendedName>
</protein>
<evidence type="ECO:0000256" key="7">
    <source>
        <dbReference type="ARBA" id="ARBA00023015"/>
    </source>
</evidence>
<dbReference type="FunFam" id="3.30.160.60:FF:000710">
    <property type="entry name" value="Zinc finger protein 768"/>
    <property type="match status" value="1"/>
</dbReference>
<evidence type="ECO:0000313" key="15">
    <source>
        <dbReference type="Proteomes" id="UP000472275"/>
    </source>
</evidence>
<organism evidence="14 15">
    <name type="scientific">Aquila chrysaetos chrysaetos</name>
    <dbReference type="NCBI Taxonomy" id="223781"/>
    <lineage>
        <taxon>Eukaryota</taxon>
        <taxon>Metazoa</taxon>
        <taxon>Chordata</taxon>
        <taxon>Craniata</taxon>
        <taxon>Vertebrata</taxon>
        <taxon>Euteleostomi</taxon>
        <taxon>Archelosauria</taxon>
        <taxon>Archosauria</taxon>
        <taxon>Dinosauria</taxon>
        <taxon>Saurischia</taxon>
        <taxon>Theropoda</taxon>
        <taxon>Coelurosauria</taxon>
        <taxon>Aves</taxon>
        <taxon>Neognathae</taxon>
        <taxon>Neoaves</taxon>
        <taxon>Telluraves</taxon>
        <taxon>Accipitrimorphae</taxon>
        <taxon>Accipitriformes</taxon>
        <taxon>Accipitridae</taxon>
        <taxon>Accipitrinae</taxon>
        <taxon>Aquila</taxon>
    </lineage>
</organism>
<feature type="compositionally biased region" description="Low complexity" evidence="12">
    <location>
        <begin position="445"/>
        <end position="465"/>
    </location>
</feature>
<dbReference type="PANTHER" id="PTHR23226:SF416">
    <property type="entry name" value="FI01424P"/>
    <property type="match status" value="1"/>
</dbReference>
<dbReference type="PANTHER" id="PTHR23226">
    <property type="entry name" value="ZINC FINGER AND SCAN DOMAIN-CONTAINING"/>
    <property type="match status" value="1"/>
</dbReference>
<evidence type="ECO:0000259" key="13">
    <source>
        <dbReference type="PROSITE" id="PS50157"/>
    </source>
</evidence>
<dbReference type="Gene3D" id="3.30.160.60">
    <property type="entry name" value="Classic Zinc Finger"/>
    <property type="match status" value="5"/>
</dbReference>
<feature type="region of interest" description="Disordered" evidence="12">
    <location>
        <begin position="415"/>
        <end position="465"/>
    </location>
</feature>
<dbReference type="PROSITE" id="PS50157">
    <property type="entry name" value="ZINC_FINGER_C2H2_2"/>
    <property type="match status" value="5"/>
</dbReference>
<feature type="region of interest" description="Disordered" evidence="12">
    <location>
        <begin position="1"/>
        <end position="43"/>
    </location>
</feature>
<feature type="domain" description="C2H2-type" evidence="13">
    <location>
        <begin position="315"/>
        <end position="342"/>
    </location>
</feature>
<dbReference type="Proteomes" id="UP000472275">
    <property type="component" value="Chromosome 8"/>
</dbReference>
<keyword evidence="5 11" id="KW-0863">Zinc-finger</keyword>
<comment type="subcellular location">
    <subcellularLocation>
        <location evidence="1">Nucleus</location>
    </subcellularLocation>
</comment>
<reference evidence="14" key="2">
    <citation type="submission" date="2025-09" db="UniProtKB">
        <authorList>
            <consortium name="Ensembl"/>
        </authorList>
    </citation>
    <scope>IDENTIFICATION</scope>
</reference>
<feature type="domain" description="C2H2-type" evidence="13">
    <location>
        <begin position="371"/>
        <end position="398"/>
    </location>
</feature>
<dbReference type="FunFam" id="3.30.160.60:FF:002716">
    <property type="entry name" value="Zinc finger protein 212"/>
    <property type="match status" value="1"/>
</dbReference>
<name>A0A663FG96_AQUCH</name>
<feature type="domain" description="C2H2-type" evidence="13">
    <location>
        <begin position="343"/>
        <end position="370"/>
    </location>
</feature>
<keyword evidence="8" id="KW-0238">DNA-binding</keyword>
<evidence type="ECO:0000256" key="3">
    <source>
        <dbReference type="ARBA" id="ARBA00022723"/>
    </source>
</evidence>
<dbReference type="Pfam" id="PF00096">
    <property type="entry name" value="zf-C2H2"/>
    <property type="match status" value="5"/>
</dbReference>
<keyword evidence="9" id="KW-0804">Transcription</keyword>
<dbReference type="SMART" id="SM00355">
    <property type="entry name" value="ZnF_C2H2"/>
    <property type="match status" value="5"/>
</dbReference>
<dbReference type="InParanoid" id="A0A663FG96"/>
<accession>A0A663FG96</accession>
<dbReference type="InterPro" id="IPR013087">
    <property type="entry name" value="Znf_C2H2_type"/>
</dbReference>
<keyword evidence="10" id="KW-0539">Nucleus</keyword>
<dbReference type="SUPFAM" id="SSF57667">
    <property type="entry name" value="beta-beta-alpha zinc fingers"/>
    <property type="match status" value="3"/>
</dbReference>
<evidence type="ECO:0000256" key="1">
    <source>
        <dbReference type="ARBA" id="ARBA00004123"/>
    </source>
</evidence>
<dbReference type="AlphaFoldDB" id="A0A663FG96"/>
<dbReference type="FunFam" id="3.30.160.60:FF:000663">
    <property type="entry name" value="Zinc finger protein 45"/>
    <property type="match status" value="1"/>
</dbReference>
<keyword evidence="4" id="KW-0677">Repeat</keyword>
<comment type="similarity">
    <text evidence="2">Belongs to the krueppel C2H2-type zinc-finger protein family.</text>
</comment>
<evidence type="ECO:0000256" key="11">
    <source>
        <dbReference type="PROSITE-ProRule" id="PRU00042"/>
    </source>
</evidence>
<feature type="compositionally biased region" description="Low complexity" evidence="12">
    <location>
        <begin position="82"/>
        <end position="96"/>
    </location>
</feature>
<dbReference type="InterPro" id="IPR036236">
    <property type="entry name" value="Znf_C2H2_sf"/>
</dbReference>
<evidence type="ECO:0000313" key="14">
    <source>
        <dbReference type="Ensembl" id="ENSACCP00020023109.1"/>
    </source>
</evidence>
<dbReference type="FunFam" id="3.30.160.60:FF:000180">
    <property type="entry name" value="Zinc finger protein 689"/>
    <property type="match status" value="1"/>
</dbReference>
<dbReference type="GO" id="GO:0008270">
    <property type="term" value="F:zinc ion binding"/>
    <property type="evidence" value="ECO:0007669"/>
    <property type="project" value="UniProtKB-KW"/>
</dbReference>
<keyword evidence="6" id="KW-0862">Zinc</keyword>
<feature type="region of interest" description="Disordered" evidence="12">
    <location>
        <begin position="57"/>
        <end position="143"/>
    </location>
</feature>
<feature type="compositionally biased region" description="Polar residues" evidence="12">
    <location>
        <begin position="63"/>
        <end position="77"/>
    </location>
</feature>
<dbReference type="Ensembl" id="ENSACCT00020024127.1">
    <property type="protein sequence ID" value="ENSACCP00020023109.1"/>
    <property type="gene ID" value="ENSACCG00020015875.1"/>
</dbReference>
<feature type="domain" description="C2H2-type" evidence="13">
    <location>
        <begin position="399"/>
        <end position="426"/>
    </location>
</feature>
<dbReference type="GeneTree" id="ENSGT00940000154715"/>
<dbReference type="GO" id="GO:0005634">
    <property type="term" value="C:nucleus"/>
    <property type="evidence" value="ECO:0007669"/>
    <property type="project" value="UniProtKB-SubCell"/>
</dbReference>
<evidence type="ECO:0000256" key="12">
    <source>
        <dbReference type="SAM" id="MobiDB-lite"/>
    </source>
</evidence>
<evidence type="ECO:0000256" key="9">
    <source>
        <dbReference type="ARBA" id="ARBA00023163"/>
    </source>
</evidence>
<dbReference type="PROSITE" id="PS00028">
    <property type="entry name" value="ZINC_FINGER_C2H2_1"/>
    <property type="match status" value="5"/>
</dbReference>
<evidence type="ECO:0000256" key="8">
    <source>
        <dbReference type="ARBA" id="ARBA00023125"/>
    </source>
</evidence>
<feature type="domain" description="C2H2-type" evidence="13">
    <location>
        <begin position="287"/>
        <end position="314"/>
    </location>
</feature>
<evidence type="ECO:0000256" key="6">
    <source>
        <dbReference type="ARBA" id="ARBA00022833"/>
    </source>
</evidence>
<reference evidence="14" key="1">
    <citation type="submission" date="2025-08" db="UniProtKB">
        <authorList>
            <consortium name="Ensembl"/>
        </authorList>
    </citation>
    <scope>IDENTIFICATION</scope>
</reference>